<feature type="compositionally biased region" description="Low complexity" evidence="1">
    <location>
        <begin position="317"/>
        <end position="340"/>
    </location>
</feature>
<gene>
    <name evidence="4" type="ORF">DMP08_04215</name>
</gene>
<dbReference type="EMBL" id="QICD01000005">
    <property type="protein sequence ID" value="RNL46893.1"/>
    <property type="molecule type" value="Genomic_DNA"/>
</dbReference>
<evidence type="ECO:0000313" key="4">
    <source>
        <dbReference type="EMBL" id="RNL46893.1"/>
    </source>
</evidence>
<sequence>MSKGKKTLLIVATALVVSGCVISFGAFAAAGFNPENLSTESRSWTPATKTFRPEAESPHTAIVLRDAGENVRIEATDGDAIEVTYWTNERKRFDVADSGGTVVIEGTRESYLGIMMVGSFEDHTTVVKIPRGYAGTLDIDLMGGNLDMTDLTGLDSVTAKTASGDVRLARLAANDITTSTASGNVRASNVRCSQLNATTMSGDVELSDIEASEIVKLDTTSGSHLLRGVNTLALNAQIGSGDILATGVSAVDATFDASSGSVSASFVGSDREYAIEASSTSGSVHAPAGSATASRRVSARTMSGDVTLTFSGGGASGSESSAPSPSSFPEAPEAPTAPTF</sequence>
<evidence type="ECO:0000259" key="3">
    <source>
        <dbReference type="Pfam" id="PF13349"/>
    </source>
</evidence>
<reference evidence="5" key="1">
    <citation type="submission" date="2018-05" db="EMBL/GenBank/DDBJ databases">
        <title>Genome Sequencing of selected type strains of the family Eggerthellaceae.</title>
        <authorList>
            <person name="Danylec N."/>
            <person name="Stoll D.A."/>
            <person name="Doetsch A."/>
            <person name="Huch M."/>
        </authorList>
    </citation>
    <scope>NUCLEOTIDE SEQUENCE [LARGE SCALE GENOMIC DNA]</scope>
    <source>
        <strain evidence="5">DSM 16106</strain>
    </source>
</reference>
<feature type="domain" description="DUF4097" evidence="3">
    <location>
        <begin position="60"/>
        <end position="308"/>
    </location>
</feature>
<dbReference type="OrthoDB" id="3174833at2"/>
<proteinExistence type="predicted"/>
<dbReference type="Gene3D" id="2.160.20.120">
    <property type="match status" value="1"/>
</dbReference>
<comment type="caution">
    <text evidence="4">The sequence shown here is derived from an EMBL/GenBank/DDBJ whole genome shotgun (WGS) entry which is preliminary data.</text>
</comment>
<feature type="region of interest" description="Disordered" evidence="1">
    <location>
        <begin position="278"/>
        <end position="340"/>
    </location>
</feature>
<dbReference type="RefSeq" id="WP_123191722.1">
    <property type="nucleotide sequence ID" value="NZ_QICD01000005.1"/>
</dbReference>
<evidence type="ECO:0000313" key="5">
    <source>
        <dbReference type="Proteomes" id="UP000278632"/>
    </source>
</evidence>
<organism evidence="4 5">
    <name type="scientific">Paraeggerthella hongkongensis</name>
    <dbReference type="NCBI Taxonomy" id="230658"/>
    <lineage>
        <taxon>Bacteria</taxon>
        <taxon>Bacillati</taxon>
        <taxon>Actinomycetota</taxon>
        <taxon>Coriobacteriia</taxon>
        <taxon>Eggerthellales</taxon>
        <taxon>Eggerthellaceae</taxon>
        <taxon>Paraeggerthella</taxon>
    </lineage>
</organism>
<feature type="chain" id="PRO_5018167398" description="DUF4097 domain-containing protein" evidence="2">
    <location>
        <begin position="29"/>
        <end position="340"/>
    </location>
</feature>
<dbReference type="InterPro" id="IPR025164">
    <property type="entry name" value="Toastrack_DUF4097"/>
</dbReference>
<name>A0A3N0BHG6_9ACTN</name>
<evidence type="ECO:0000256" key="2">
    <source>
        <dbReference type="SAM" id="SignalP"/>
    </source>
</evidence>
<feature type="compositionally biased region" description="Polar residues" evidence="1">
    <location>
        <begin position="291"/>
        <end position="308"/>
    </location>
</feature>
<dbReference type="PROSITE" id="PS51257">
    <property type="entry name" value="PROKAR_LIPOPROTEIN"/>
    <property type="match status" value="1"/>
</dbReference>
<dbReference type="Pfam" id="PF13349">
    <property type="entry name" value="DUF4097"/>
    <property type="match status" value="1"/>
</dbReference>
<dbReference type="AlphaFoldDB" id="A0A3N0BHG6"/>
<dbReference type="Proteomes" id="UP000278632">
    <property type="component" value="Unassembled WGS sequence"/>
</dbReference>
<keyword evidence="2" id="KW-0732">Signal</keyword>
<feature type="signal peptide" evidence="2">
    <location>
        <begin position="1"/>
        <end position="28"/>
    </location>
</feature>
<accession>A0A3N0BHG6</accession>
<keyword evidence="5" id="KW-1185">Reference proteome</keyword>
<protein>
    <recommendedName>
        <fullName evidence="3">DUF4097 domain-containing protein</fullName>
    </recommendedName>
</protein>
<evidence type="ECO:0000256" key="1">
    <source>
        <dbReference type="SAM" id="MobiDB-lite"/>
    </source>
</evidence>